<keyword evidence="3" id="KW-1185">Reference proteome</keyword>
<feature type="compositionally biased region" description="Basic and acidic residues" evidence="1">
    <location>
        <begin position="1"/>
        <end position="14"/>
    </location>
</feature>
<evidence type="ECO:0000313" key="3">
    <source>
        <dbReference type="Proteomes" id="UP000240830"/>
    </source>
</evidence>
<comment type="caution">
    <text evidence="2">The sequence shown here is derived from an EMBL/GenBank/DDBJ whole genome shotgun (WGS) entry which is preliminary data.</text>
</comment>
<accession>A0A2H9TI07</accession>
<gene>
    <name evidence="2" type="ORF">PSACC_02871</name>
</gene>
<feature type="compositionally biased region" description="Basic and acidic residues" evidence="1">
    <location>
        <begin position="51"/>
        <end position="63"/>
    </location>
</feature>
<evidence type="ECO:0000313" key="2">
    <source>
        <dbReference type="EMBL" id="PJF17365.1"/>
    </source>
</evidence>
<feature type="compositionally biased region" description="Basic residues" evidence="1">
    <location>
        <begin position="15"/>
        <end position="24"/>
    </location>
</feature>
<organism evidence="2 3">
    <name type="scientific">Paramicrosporidium saccamoebae</name>
    <dbReference type="NCBI Taxonomy" id="1246581"/>
    <lineage>
        <taxon>Eukaryota</taxon>
        <taxon>Fungi</taxon>
        <taxon>Fungi incertae sedis</taxon>
        <taxon>Cryptomycota</taxon>
        <taxon>Cryptomycota incertae sedis</taxon>
        <taxon>Paramicrosporidium</taxon>
    </lineage>
</organism>
<name>A0A2H9TI07_9FUNG</name>
<protein>
    <submittedName>
        <fullName evidence="2">Uncharacterized protein</fullName>
    </submittedName>
</protein>
<dbReference type="AlphaFoldDB" id="A0A2H9TI07"/>
<evidence type="ECO:0000256" key="1">
    <source>
        <dbReference type="SAM" id="MobiDB-lite"/>
    </source>
</evidence>
<dbReference type="EMBL" id="MTSL01000178">
    <property type="protein sequence ID" value="PJF17365.1"/>
    <property type="molecule type" value="Genomic_DNA"/>
</dbReference>
<feature type="compositionally biased region" description="Polar residues" evidence="1">
    <location>
        <begin position="73"/>
        <end position="101"/>
    </location>
</feature>
<sequence length="147" mass="16778">MMSLDDIIKTEKPRHSASRGRAGRGRGASRGVSKTHSVRSHTASRPNTRPTDTRRDNRPETRPVSRPVARPATRQTTRPHTAQRPSTQRPVRSPTKKQQNYEITIVNDRASEAPTSYRTMDVYPSRPAVERYRPPVTYGHMEQIRKP</sequence>
<feature type="region of interest" description="Disordered" evidence="1">
    <location>
        <begin position="1"/>
        <end position="101"/>
    </location>
</feature>
<dbReference type="Proteomes" id="UP000240830">
    <property type="component" value="Unassembled WGS sequence"/>
</dbReference>
<feature type="compositionally biased region" description="Polar residues" evidence="1">
    <location>
        <begin position="32"/>
        <end position="44"/>
    </location>
</feature>
<reference evidence="2 3" key="1">
    <citation type="submission" date="2016-10" db="EMBL/GenBank/DDBJ databases">
        <title>The genome of Paramicrosporidium saccamoebae is the missing link in understanding Cryptomycota and Microsporidia evolution.</title>
        <authorList>
            <person name="Quandt C.A."/>
            <person name="Beaudet D."/>
            <person name="Corsaro D."/>
            <person name="Michel R."/>
            <person name="Corradi N."/>
            <person name="James T."/>
        </authorList>
    </citation>
    <scope>NUCLEOTIDE SEQUENCE [LARGE SCALE GENOMIC DNA]</scope>
    <source>
        <strain evidence="2 3">KSL3</strain>
    </source>
</reference>
<proteinExistence type="predicted"/>